<dbReference type="InterPro" id="IPR053146">
    <property type="entry name" value="QDO-like"/>
</dbReference>
<proteinExistence type="predicted"/>
<protein>
    <submittedName>
        <fullName evidence="2">Quercetin dioxygenase-like cupin family protein</fullName>
    </submittedName>
</protein>
<feature type="domain" description="Cupin type-2" evidence="1">
    <location>
        <begin position="41"/>
        <end position="100"/>
    </location>
</feature>
<evidence type="ECO:0000259" key="1">
    <source>
        <dbReference type="Pfam" id="PF07883"/>
    </source>
</evidence>
<dbReference type="PANTHER" id="PTHR36440">
    <property type="entry name" value="PUTATIVE (AFU_ORTHOLOGUE AFUA_8G07350)-RELATED"/>
    <property type="match status" value="1"/>
</dbReference>
<dbReference type="EMBL" id="VFOZ01000001">
    <property type="protein sequence ID" value="TQM00855.1"/>
    <property type="molecule type" value="Genomic_DNA"/>
</dbReference>
<dbReference type="InterPro" id="IPR011051">
    <property type="entry name" value="RmlC_Cupin_sf"/>
</dbReference>
<dbReference type="CDD" id="cd02215">
    <property type="entry name" value="cupin_QDO_N_C"/>
    <property type="match status" value="1"/>
</dbReference>
<dbReference type="RefSeq" id="WP_221640283.1">
    <property type="nucleotide sequence ID" value="NZ_VFOZ01000001.1"/>
</dbReference>
<gene>
    <name evidence="2" type="ORF">FB559_6578</name>
</gene>
<evidence type="ECO:0000313" key="2">
    <source>
        <dbReference type="EMBL" id="TQM00855.1"/>
    </source>
</evidence>
<comment type="caution">
    <text evidence="2">The sequence shown here is derived from an EMBL/GenBank/DDBJ whole genome shotgun (WGS) entry which is preliminary data.</text>
</comment>
<sequence>MTVPFQTAVNEGRALWHLGALMQFKATGEDTGGQFWLAEQTSAKGYASPLHRHSREDELFITLEGELSIEIDGKHYEAPTGAVTYAPRGLSHTFRVESPTSRFLILTTPAGFEQWFFETGEPAQSLTLPPEPTEPPDFGRIIGALAAYGVEPLGGPPPQ</sequence>
<dbReference type="GO" id="GO:0051213">
    <property type="term" value="F:dioxygenase activity"/>
    <property type="evidence" value="ECO:0007669"/>
    <property type="project" value="UniProtKB-KW"/>
</dbReference>
<dbReference type="Gene3D" id="2.60.120.10">
    <property type="entry name" value="Jelly Rolls"/>
    <property type="match status" value="1"/>
</dbReference>
<name>A0A543CUR2_9ACTN</name>
<organism evidence="2 3">
    <name type="scientific">Actinoallomurus bryophytorum</name>
    <dbReference type="NCBI Taxonomy" id="1490222"/>
    <lineage>
        <taxon>Bacteria</taxon>
        <taxon>Bacillati</taxon>
        <taxon>Actinomycetota</taxon>
        <taxon>Actinomycetes</taxon>
        <taxon>Streptosporangiales</taxon>
        <taxon>Thermomonosporaceae</taxon>
        <taxon>Actinoallomurus</taxon>
    </lineage>
</organism>
<dbReference type="Proteomes" id="UP000316096">
    <property type="component" value="Unassembled WGS sequence"/>
</dbReference>
<keyword evidence="3" id="KW-1185">Reference proteome</keyword>
<evidence type="ECO:0000313" key="3">
    <source>
        <dbReference type="Proteomes" id="UP000316096"/>
    </source>
</evidence>
<accession>A0A543CUR2</accession>
<dbReference type="PANTHER" id="PTHR36440:SF1">
    <property type="entry name" value="PUTATIVE (AFU_ORTHOLOGUE AFUA_8G07350)-RELATED"/>
    <property type="match status" value="1"/>
</dbReference>
<dbReference type="Pfam" id="PF07883">
    <property type="entry name" value="Cupin_2"/>
    <property type="match status" value="1"/>
</dbReference>
<dbReference type="InterPro" id="IPR014710">
    <property type="entry name" value="RmlC-like_jellyroll"/>
</dbReference>
<dbReference type="InterPro" id="IPR013096">
    <property type="entry name" value="Cupin_2"/>
</dbReference>
<reference evidence="2 3" key="1">
    <citation type="submission" date="2019-06" db="EMBL/GenBank/DDBJ databases">
        <title>Sequencing the genomes of 1000 actinobacteria strains.</title>
        <authorList>
            <person name="Klenk H.-P."/>
        </authorList>
    </citation>
    <scope>NUCLEOTIDE SEQUENCE [LARGE SCALE GENOMIC DNA]</scope>
    <source>
        <strain evidence="2 3">DSM 102200</strain>
    </source>
</reference>
<dbReference type="SUPFAM" id="SSF51182">
    <property type="entry name" value="RmlC-like cupins"/>
    <property type="match status" value="1"/>
</dbReference>
<dbReference type="AlphaFoldDB" id="A0A543CUR2"/>
<keyword evidence="2" id="KW-0560">Oxidoreductase</keyword>
<keyword evidence="2" id="KW-0223">Dioxygenase</keyword>